<name>A0A0L1JRT7_9RHOB</name>
<keyword evidence="4" id="KW-1185">Reference proteome</keyword>
<sequence length="76" mass="7840">MKRARSRAGQENGDTGRKGGQSRVMDTTALVFYALICGGLSLAGPRLGAPFLRFGIGAAVGIAAAAILPLVRSAFY</sequence>
<feature type="transmembrane region" description="Helical" evidence="2">
    <location>
        <begin position="27"/>
        <end position="45"/>
    </location>
</feature>
<dbReference type="EMBL" id="AQQZ01000002">
    <property type="protein sequence ID" value="KNG94504.1"/>
    <property type="molecule type" value="Genomic_DNA"/>
</dbReference>
<feature type="region of interest" description="Disordered" evidence="1">
    <location>
        <begin position="1"/>
        <end position="21"/>
    </location>
</feature>
<evidence type="ECO:0000256" key="2">
    <source>
        <dbReference type="SAM" id="Phobius"/>
    </source>
</evidence>
<evidence type="ECO:0000256" key="1">
    <source>
        <dbReference type="SAM" id="MobiDB-lite"/>
    </source>
</evidence>
<dbReference type="Proteomes" id="UP000036938">
    <property type="component" value="Unassembled WGS sequence"/>
</dbReference>
<organism evidence="3 4">
    <name type="scientific">Pseudaestuariivita atlantica</name>
    <dbReference type="NCBI Taxonomy" id="1317121"/>
    <lineage>
        <taxon>Bacteria</taxon>
        <taxon>Pseudomonadati</taxon>
        <taxon>Pseudomonadota</taxon>
        <taxon>Alphaproteobacteria</taxon>
        <taxon>Rhodobacterales</taxon>
        <taxon>Paracoccaceae</taxon>
        <taxon>Pseudaestuariivita</taxon>
    </lineage>
</organism>
<proteinExistence type="predicted"/>
<evidence type="ECO:0000313" key="3">
    <source>
        <dbReference type="EMBL" id="KNG94504.1"/>
    </source>
</evidence>
<keyword evidence="2" id="KW-0812">Transmembrane</keyword>
<reference evidence="3 4" key="1">
    <citation type="journal article" date="2015" name="Int. J. Syst. Evol. Microbiol.">
        <title>Aestuariivita atlantica sp. nov., isolated from deep sea sediment of the Atlantic Ocean.</title>
        <authorList>
            <person name="Li G."/>
            <person name="Lai Q."/>
            <person name="Du Y."/>
            <person name="Liu X."/>
            <person name="Sun F."/>
            <person name="Shao Z."/>
        </authorList>
    </citation>
    <scope>NUCLEOTIDE SEQUENCE [LARGE SCALE GENOMIC DNA]</scope>
    <source>
        <strain evidence="3 4">22II-S11-z3</strain>
    </source>
</reference>
<dbReference type="AlphaFoldDB" id="A0A0L1JRT7"/>
<protein>
    <submittedName>
        <fullName evidence="3">Uncharacterized protein</fullName>
    </submittedName>
</protein>
<keyword evidence="2" id="KW-0472">Membrane</keyword>
<accession>A0A0L1JRT7</accession>
<keyword evidence="2" id="KW-1133">Transmembrane helix</keyword>
<comment type="caution">
    <text evidence="3">The sequence shown here is derived from an EMBL/GenBank/DDBJ whole genome shotgun (WGS) entry which is preliminary data.</text>
</comment>
<evidence type="ECO:0000313" key="4">
    <source>
        <dbReference type="Proteomes" id="UP000036938"/>
    </source>
</evidence>
<dbReference type="STRING" id="1317121.ATO11_03535"/>
<gene>
    <name evidence="3" type="ORF">ATO11_03535</name>
</gene>
<feature type="transmembrane region" description="Helical" evidence="2">
    <location>
        <begin position="51"/>
        <end position="71"/>
    </location>
</feature>